<keyword evidence="4" id="KW-1185">Reference proteome</keyword>
<dbReference type="SUPFAM" id="SSF52540">
    <property type="entry name" value="P-loop containing nucleoside triphosphate hydrolases"/>
    <property type="match status" value="1"/>
</dbReference>
<dbReference type="Gene3D" id="3.40.50.300">
    <property type="entry name" value="P-loop containing nucleotide triphosphate hydrolases"/>
    <property type="match status" value="1"/>
</dbReference>
<evidence type="ECO:0000256" key="1">
    <source>
        <dbReference type="ARBA" id="ARBA00022737"/>
    </source>
</evidence>
<dbReference type="InterPro" id="IPR056884">
    <property type="entry name" value="NPHP3-like_N"/>
</dbReference>
<comment type="caution">
    <text evidence="3">The sequence shown here is derived from an EMBL/GenBank/DDBJ whole genome shotgun (WGS) entry which is preliminary data.</text>
</comment>
<evidence type="ECO:0000313" key="4">
    <source>
        <dbReference type="Proteomes" id="UP001175261"/>
    </source>
</evidence>
<accession>A0AA39GG54</accession>
<dbReference type="Pfam" id="PF24883">
    <property type="entry name" value="NPHP3_N"/>
    <property type="match status" value="1"/>
</dbReference>
<sequence>MDPLGALGAAAAVIQFVDFGTRLLTSTWDTYRDASGQGQDLRDFRIVSKDLDKWISPVRRTLESPRFGIDQRIDLAESKQLESELRKLCSTCDDIAKNLEKVLPKTLRTISQAESQSQRATSIGARFMMALEQYLNHDEIAKLEKRLVDVRTGVVGVLLTSVWLATRDLPQNLQAYSLEQNEMMAYLRTKLDEGQNYGPVSTEATVPESANHPEQSNLYGDMGQTGFFKIVADKLFDQTKPVKDLTFTSFSTYKNFDSHKAVQLVLSSLENPHSNSRMDSIPKPHADTYTWALQAPQLSTSGRPKWSSFPAWLSSNSEQESARPFWITGKPGAGKSTMLKFLTHHPDTLEHLQSWAGDSSLQILSYYAWKPGSELGKSVDGLLRTFLCQLISVHPQLAPIICPRHWEYAFYTRSLSKVPSAPAPRWVLQESFDRLLSMGEDIFKYKVAIFIDGLDEFQEAPEDFCDRVLKLASHPLVKVCVASREWSEFSHAFRASPRIRMHELTEDAIREYVLGRFSDPSIRPRVERLQQLVANVPSRIDNIMNHIISNASGVFLWVTLVSNAVVRKLAEQEPLDAVERTLRAMPVEMEGLYDAILDSIPETLRPSTAWTLLYYRNRIMDFDVLSFIFYLADESRGSRLKLDPADQLNLRVIHNEVANTLAVRTRGILNQSEALIEVDGRLKSTINVVHRTAAEWLDEASVIEKLELSAGTTHLHASYIWAYSYGIKEEVARPSIKPGLQLDGWDPRLADIHRYSCGLVVHASQAEHSEMESCILHQEILHHDTQTKGLVGLYCLIIPMLSFVENYFSNLWFELGNINTAFLDAVLLYPDGAYITCSSQHITVLEMLLREGLSQRAAAAYVEIVFRNAIARSISRESLDELIRQHFGSKRKTLRVKARKFGKRWGLLK</sequence>
<dbReference type="Proteomes" id="UP001175261">
    <property type="component" value="Unassembled WGS sequence"/>
</dbReference>
<proteinExistence type="predicted"/>
<dbReference type="InterPro" id="IPR027417">
    <property type="entry name" value="P-loop_NTPase"/>
</dbReference>
<dbReference type="PANTHER" id="PTHR10039">
    <property type="entry name" value="AMELOGENIN"/>
    <property type="match status" value="1"/>
</dbReference>
<dbReference type="PANTHER" id="PTHR10039:SF5">
    <property type="entry name" value="NACHT DOMAIN-CONTAINING PROTEIN"/>
    <property type="match status" value="1"/>
</dbReference>
<evidence type="ECO:0000259" key="2">
    <source>
        <dbReference type="Pfam" id="PF24883"/>
    </source>
</evidence>
<name>A0AA39GG54_SARSR</name>
<reference evidence="3" key="1">
    <citation type="submission" date="2022-10" db="EMBL/GenBank/DDBJ databases">
        <title>Determination and structural analysis of whole genome sequence of Sarocladium strictum F4-1.</title>
        <authorList>
            <person name="Hu L."/>
            <person name="Jiang Y."/>
        </authorList>
    </citation>
    <scope>NUCLEOTIDE SEQUENCE</scope>
    <source>
        <strain evidence="3">F4-1</strain>
    </source>
</reference>
<gene>
    <name evidence="3" type="ORF">NLU13_7074</name>
</gene>
<feature type="domain" description="Nephrocystin 3-like N-terminal" evidence="2">
    <location>
        <begin position="308"/>
        <end position="484"/>
    </location>
</feature>
<keyword evidence="1" id="KW-0677">Repeat</keyword>
<protein>
    <recommendedName>
        <fullName evidence="2">Nephrocystin 3-like N-terminal domain-containing protein</fullName>
    </recommendedName>
</protein>
<dbReference type="AlphaFoldDB" id="A0AA39GG54"/>
<evidence type="ECO:0000313" key="3">
    <source>
        <dbReference type="EMBL" id="KAK0385899.1"/>
    </source>
</evidence>
<organism evidence="3 4">
    <name type="scientific">Sarocladium strictum</name>
    <name type="common">Black bundle disease fungus</name>
    <name type="synonym">Acremonium strictum</name>
    <dbReference type="NCBI Taxonomy" id="5046"/>
    <lineage>
        <taxon>Eukaryota</taxon>
        <taxon>Fungi</taxon>
        <taxon>Dikarya</taxon>
        <taxon>Ascomycota</taxon>
        <taxon>Pezizomycotina</taxon>
        <taxon>Sordariomycetes</taxon>
        <taxon>Hypocreomycetidae</taxon>
        <taxon>Hypocreales</taxon>
        <taxon>Sarocladiaceae</taxon>
        <taxon>Sarocladium</taxon>
    </lineage>
</organism>
<dbReference type="EMBL" id="JAPDFR010000006">
    <property type="protein sequence ID" value="KAK0385899.1"/>
    <property type="molecule type" value="Genomic_DNA"/>
</dbReference>